<dbReference type="EMBL" id="OU015569">
    <property type="protein sequence ID" value="CAG5098677.1"/>
    <property type="molecule type" value="Genomic_DNA"/>
</dbReference>
<feature type="compositionally biased region" description="Basic and acidic residues" evidence="2">
    <location>
        <begin position="269"/>
        <end position="282"/>
    </location>
</feature>
<feature type="compositionally biased region" description="Basic and acidic residues" evidence="2">
    <location>
        <begin position="64"/>
        <end position="78"/>
    </location>
</feature>
<feature type="compositionally biased region" description="Basic and acidic residues" evidence="2">
    <location>
        <begin position="194"/>
        <end position="210"/>
    </location>
</feature>
<feature type="coiled-coil region" evidence="1">
    <location>
        <begin position="424"/>
        <end position="451"/>
    </location>
</feature>
<feature type="compositionally biased region" description="Basic and acidic residues" evidence="2">
    <location>
        <begin position="11"/>
        <end position="24"/>
    </location>
</feature>
<sequence>MGKSRRSNKTAPKELVVDVIHVSDPRLNQPVPDSDDEHRSYPRAKPKKAKKEKKSKKSKKEKKDKKDKLERIVVKPVEEETENELPNLESKVTLDEDKSVAEEIAPSQEEPKRKVSFEDGTAQVFDSAVAPRKIHEGSTETVPVPPETDEENQKSSENQGTTETDVNEEGVPPALVVQDISDLTSEEIQAQAEAAEKQAEEARGVEHSETEEGPSEAEETDDELGKKKSKKKKSMSKKWPKMKKPKPEGETEDEDNEKAAKKGKKTKKELKAEKAAKKAEAARKKKELHNLVDQVAASYSNSILDLRNHVKDIKEDHKENVELAKHHLGFLQTTVTRLDNIADDLKICDKIVDETTPSLLETFKSCREFLDATELALDAQFETGADELKTKVHQLDEHTKNIKGLKTGDKSIFESYHDNFGALNTRVENQEKALNEKLEQFEQSMQQYKEIHFENVKNKSSCEIL</sequence>
<evidence type="ECO:0000256" key="1">
    <source>
        <dbReference type="SAM" id="Coils"/>
    </source>
</evidence>
<accession>A0ABN7SI94</accession>
<reference evidence="3 4" key="1">
    <citation type="submission" date="2021-04" db="EMBL/GenBank/DDBJ databases">
        <authorList>
            <person name="Bliznina A."/>
        </authorList>
    </citation>
    <scope>NUCLEOTIDE SEQUENCE [LARGE SCALE GENOMIC DNA]</scope>
</reference>
<feature type="region of interest" description="Disordered" evidence="2">
    <location>
        <begin position="1"/>
        <end position="283"/>
    </location>
</feature>
<organism evidence="3 4">
    <name type="scientific">Oikopleura dioica</name>
    <name type="common">Tunicate</name>
    <dbReference type="NCBI Taxonomy" id="34765"/>
    <lineage>
        <taxon>Eukaryota</taxon>
        <taxon>Metazoa</taxon>
        <taxon>Chordata</taxon>
        <taxon>Tunicata</taxon>
        <taxon>Appendicularia</taxon>
        <taxon>Copelata</taxon>
        <taxon>Oikopleuridae</taxon>
        <taxon>Oikopleura</taxon>
    </lineage>
</organism>
<evidence type="ECO:0000313" key="3">
    <source>
        <dbReference type="EMBL" id="CAG5098677.1"/>
    </source>
</evidence>
<evidence type="ECO:0000313" key="4">
    <source>
        <dbReference type="Proteomes" id="UP001158576"/>
    </source>
</evidence>
<protein>
    <submittedName>
        <fullName evidence="3">Oidioi.mRNA.OKI2018_I69.XSR.g15880.t2.cds</fullName>
    </submittedName>
</protein>
<feature type="compositionally biased region" description="Polar residues" evidence="2">
    <location>
        <begin position="155"/>
        <end position="164"/>
    </location>
</feature>
<evidence type="ECO:0000256" key="2">
    <source>
        <dbReference type="SAM" id="MobiDB-lite"/>
    </source>
</evidence>
<feature type="compositionally biased region" description="Basic and acidic residues" evidence="2">
    <location>
        <begin position="92"/>
        <end position="101"/>
    </location>
</feature>
<keyword evidence="4" id="KW-1185">Reference proteome</keyword>
<keyword evidence="1" id="KW-0175">Coiled coil</keyword>
<name>A0ABN7SI94_OIKDI</name>
<feature type="compositionally biased region" description="Basic residues" evidence="2">
    <location>
        <begin position="41"/>
        <end position="63"/>
    </location>
</feature>
<gene>
    <name evidence="3" type="ORF">OKIOD_LOCUS7438</name>
</gene>
<feature type="compositionally biased region" description="Acidic residues" evidence="2">
    <location>
        <begin position="211"/>
        <end position="222"/>
    </location>
</feature>
<dbReference type="Proteomes" id="UP001158576">
    <property type="component" value="Chromosome XSR"/>
</dbReference>
<proteinExistence type="predicted"/>
<feature type="compositionally biased region" description="Basic residues" evidence="2">
    <location>
        <begin position="227"/>
        <end position="244"/>
    </location>
</feature>